<dbReference type="Gene3D" id="2.70.50.50">
    <property type="entry name" value="chitin-binding protein cbp21"/>
    <property type="match status" value="1"/>
</dbReference>
<reference evidence="5" key="1">
    <citation type="journal article" date="2019" name="Int. J. Syst. Evol. Microbiol.">
        <title>The Global Catalogue of Microorganisms (GCM) 10K type strain sequencing project: providing services to taxonomists for standard genome sequencing and annotation.</title>
        <authorList>
            <consortium name="The Broad Institute Genomics Platform"/>
            <consortium name="The Broad Institute Genome Sequencing Center for Infectious Disease"/>
            <person name="Wu L."/>
            <person name="Ma J."/>
        </authorList>
    </citation>
    <scope>NUCLEOTIDE SEQUENCE [LARGE SCALE GENOMIC DNA]</scope>
    <source>
        <strain evidence="5">CCUG 60214</strain>
    </source>
</reference>
<feature type="transmembrane region" description="Helical" evidence="2">
    <location>
        <begin position="21"/>
        <end position="44"/>
    </location>
</feature>
<dbReference type="Pfam" id="PF03067">
    <property type="entry name" value="LPMO_10"/>
    <property type="match status" value="1"/>
</dbReference>
<proteinExistence type="predicted"/>
<dbReference type="InterPro" id="IPR014756">
    <property type="entry name" value="Ig_E-set"/>
</dbReference>
<dbReference type="SUPFAM" id="SSF81296">
    <property type="entry name" value="E set domains"/>
    <property type="match status" value="1"/>
</dbReference>
<dbReference type="EMBL" id="JBHTLK010000008">
    <property type="protein sequence ID" value="MFD1146151.1"/>
    <property type="molecule type" value="Genomic_DNA"/>
</dbReference>
<keyword evidence="2" id="KW-1133">Transmembrane helix</keyword>
<accession>A0ABW3QM05</accession>
<keyword evidence="2" id="KW-0472">Membrane</keyword>
<comment type="caution">
    <text evidence="4">The sequence shown here is derived from an EMBL/GenBank/DDBJ whole genome shotgun (WGS) entry which is preliminary data.</text>
</comment>
<evidence type="ECO:0000313" key="5">
    <source>
        <dbReference type="Proteomes" id="UP001597168"/>
    </source>
</evidence>
<dbReference type="InterPro" id="IPR051024">
    <property type="entry name" value="GlcNAc_Chitin_IntDeg"/>
</dbReference>
<keyword evidence="5" id="KW-1185">Reference proteome</keyword>
<evidence type="ECO:0000256" key="2">
    <source>
        <dbReference type="SAM" id="Phobius"/>
    </source>
</evidence>
<dbReference type="PANTHER" id="PTHR34823">
    <property type="entry name" value="GLCNAC-BINDING PROTEIN A"/>
    <property type="match status" value="1"/>
</dbReference>
<sequence>MVVLNEEERVALISVPANKRLLGRVFAVFAVAAGLMASLLTGIADAHGSTTDPPSRNYGCWQRWGSDFQNPAMAQQDPMCWQAWQADTNAMWNWNGLYREGVAGNHQGVIPNGQLCSGGRTGGMRYAALDNPGPWRAVTKPRQFTLTVTDQARHGADYLRVYVTRQGFDPTTQQLGWGNLELVASTGRYAPAGQYQVGVNAGSRTGRHIVYVIWQASHSDQSYYFCNDVVFQ</sequence>
<keyword evidence="4" id="KW-0560">Oxidoreductase</keyword>
<dbReference type="InterPro" id="IPR004302">
    <property type="entry name" value="Cellulose/chitin-bd_N"/>
</dbReference>
<evidence type="ECO:0000313" key="4">
    <source>
        <dbReference type="EMBL" id="MFD1146151.1"/>
    </source>
</evidence>
<name>A0ABW3QM05_9PSEU</name>
<keyword evidence="2" id="KW-0812">Transmembrane</keyword>
<dbReference type="PANTHER" id="PTHR34823:SF1">
    <property type="entry name" value="CHITIN-BINDING TYPE-4 DOMAIN-CONTAINING PROTEIN"/>
    <property type="match status" value="1"/>
</dbReference>
<keyword evidence="4" id="KW-0503">Monooxygenase</keyword>
<dbReference type="RefSeq" id="WP_380719598.1">
    <property type="nucleotide sequence ID" value="NZ_JBHTLK010000008.1"/>
</dbReference>
<keyword evidence="1" id="KW-0732">Signal</keyword>
<organism evidence="4 5">
    <name type="scientific">Saccharothrix hoggarensis</name>
    <dbReference type="NCBI Taxonomy" id="913853"/>
    <lineage>
        <taxon>Bacteria</taxon>
        <taxon>Bacillati</taxon>
        <taxon>Actinomycetota</taxon>
        <taxon>Actinomycetes</taxon>
        <taxon>Pseudonocardiales</taxon>
        <taxon>Pseudonocardiaceae</taxon>
        <taxon>Saccharothrix</taxon>
    </lineage>
</organism>
<dbReference type="GO" id="GO:0004497">
    <property type="term" value="F:monooxygenase activity"/>
    <property type="evidence" value="ECO:0007669"/>
    <property type="project" value="UniProtKB-KW"/>
</dbReference>
<evidence type="ECO:0000256" key="1">
    <source>
        <dbReference type="ARBA" id="ARBA00022729"/>
    </source>
</evidence>
<protein>
    <submittedName>
        <fullName evidence="4">Lytic polysaccharide monooxygenase</fullName>
    </submittedName>
</protein>
<evidence type="ECO:0000259" key="3">
    <source>
        <dbReference type="Pfam" id="PF03067"/>
    </source>
</evidence>
<dbReference type="CDD" id="cd21177">
    <property type="entry name" value="LPMO_AA10"/>
    <property type="match status" value="1"/>
</dbReference>
<dbReference type="Proteomes" id="UP001597168">
    <property type="component" value="Unassembled WGS sequence"/>
</dbReference>
<feature type="domain" description="Chitin-binding type-4" evidence="3">
    <location>
        <begin position="47"/>
        <end position="229"/>
    </location>
</feature>
<gene>
    <name evidence="4" type="ORF">ACFQ3T_03335</name>
</gene>